<dbReference type="OrthoDB" id="683212at2759"/>
<name>A0A2Z6P921_TRISU</name>
<evidence type="ECO:0008006" key="4">
    <source>
        <dbReference type="Google" id="ProtNLM"/>
    </source>
</evidence>
<feature type="transmembrane region" description="Helical" evidence="1">
    <location>
        <begin position="1173"/>
        <end position="1192"/>
    </location>
</feature>
<dbReference type="InterPro" id="IPR039638">
    <property type="entry name" value="MED33A/B"/>
</dbReference>
<evidence type="ECO:0000313" key="3">
    <source>
        <dbReference type="Proteomes" id="UP000242715"/>
    </source>
</evidence>
<dbReference type="GO" id="GO:0016592">
    <property type="term" value="C:mediator complex"/>
    <property type="evidence" value="ECO:0007669"/>
    <property type="project" value="InterPro"/>
</dbReference>
<dbReference type="PANTHER" id="PTHR33739:SF3">
    <property type="entry name" value="OS07G0681500 PROTEIN"/>
    <property type="match status" value="1"/>
</dbReference>
<protein>
    <recommendedName>
        <fullName evidence="4">Mediator of RNA polymerase II transcription subunit 33A</fullName>
    </recommendedName>
</protein>
<keyword evidence="1" id="KW-0812">Transmembrane</keyword>
<proteinExistence type="predicted"/>
<dbReference type="GO" id="GO:2000762">
    <property type="term" value="P:regulation of phenylpropanoid metabolic process"/>
    <property type="evidence" value="ECO:0007669"/>
    <property type="project" value="InterPro"/>
</dbReference>
<dbReference type="Proteomes" id="UP000242715">
    <property type="component" value="Unassembled WGS sequence"/>
</dbReference>
<keyword evidence="1" id="KW-0472">Membrane</keyword>
<dbReference type="PANTHER" id="PTHR33739">
    <property type="entry name" value="OS07G0681500 PROTEIN"/>
    <property type="match status" value="1"/>
</dbReference>
<sequence>MNPLQWNEQVNEAVTKRLQLWQQRSNESPMTWVTELIEYLNSVGVELPSSELVELLVSQICSENGGKDHPSMWKFLHQALSSRLIFPLQLLTLLSYKVFQCRNSHPHAYALFLPLLDQHVFNFHPIASHSCNNKIIKSIDSVLHFSETFKIHDLELGHVFVLFFYNTIIALIDSTLNDWGFEVTFNERSCLVPTGDQYMEIDHNVMHNFNKGDYREQIRKRNAITALEVVGKIVDVGSCKALLKCNYRSCWVPFDIFMENAMDSRQIPIKSAIEVLTEGIKTLQIFNQASWHETFLALWLSALRLVQRERDPPEGPIPHLEARLCMLLSIVPLAIVNVLQDDTENNLSTVPVPMRSQSKPEMKSDGSMKLGLISSVQVLGHFSGLLCPPALVVDAANQAAKKAASFIYNSMNEKGESFTSIHANANTKAGGNLRHLIVEACIARNLMDTSVYFWPGYVSTSVMSLSDSSPLEKSPWLTFMDGTPLNNPLINALTATPASSLAEIEKLYYIALNGSEVERPAAAKILCGASLSRGWYIQEHVVYYVVKLLASPVPSHSGTWGLLVDNMSMLSAVLRGASCVDTVHILSLHGVVPTVAASLLPLCEAFGSITPTPNSTGDEPSTSVYMTFSLAFLFLIRLWKFCRPPLDQCITEGGIAVGGLEYLLSLHNNRVMSSQDKLKSTKNLLDSAFKPVHIDSFPKLRALYCQYKSCVASTLSGISTGNSIPQTASVILSMIYQKMSKGGISSSNCSSPNSSNACSSLINSGDDALQRPVLPAWEVLEALPFVLEAILTACVHGRLSSRDLTTGLRHLVDFLPASIAAIIDYFSSEVTRGVWKQVPMNGTDWPSPAAVLQSVESEIKAILTHVGVEVPNCSSGGSPVMLPLPMAALVSLSITFKLDKSLEYIHAITGAALENCASGCPWPSMPVIGSLWAQKVRRWHNFIVVSGSRSVFRHNNESVAQLVRSCFTSFLGVLSSSNSKLTAECSVNGLLGSSITAPGAFPFVAPGFLYLRSCRNIHNVQYLNDVIVGLVTEYSNELAGIRASSGSSRLKSNETSISLAAQSAKEMATLGATLLCAAGGIQLVQELYKETIPTWLLSSRNVKRKNDNVVSYILEGYAIAYLLMQAGSILWGVGTKLPSSKLSRRNRIIGVHLDFLAEVMERKISLSCNPLTWKTYVCCLVGLMVSFAPAWLQDVKVDTLRKLARGLSRWNEYELALSLLQRGGTAAMGALAELVNVIEFEHKKPRS</sequence>
<evidence type="ECO:0000313" key="2">
    <source>
        <dbReference type="EMBL" id="GAU45990.1"/>
    </source>
</evidence>
<keyword evidence="1" id="KW-1133">Transmembrane helix</keyword>
<feature type="transmembrane region" description="Helical" evidence="1">
    <location>
        <begin position="1109"/>
        <end position="1133"/>
    </location>
</feature>
<dbReference type="EMBL" id="DF974168">
    <property type="protein sequence ID" value="GAU45990.1"/>
    <property type="molecule type" value="Genomic_DNA"/>
</dbReference>
<gene>
    <name evidence="2" type="ORF">TSUD_187330</name>
</gene>
<reference evidence="3" key="1">
    <citation type="journal article" date="2017" name="Front. Plant Sci.">
        <title>Climate Clever Clovers: New Paradigm to Reduce the Environmental Footprint of Ruminants by Breeding Low Methanogenic Forages Utilizing Haplotype Variation.</title>
        <authorList>
            <person name="Kaur P."/>
            <person name="Appels R."/>
            <person name="Bayer P.E."/>
            <person name="Keeble-Gagnere G."/>
            <person name="Wang J."/>
            <person name="Hirakawa H."/>
            <person name="Shirasawa K."/>
            <person name="Vercoe P."/>
            <person name="Stefanova K."/>
            <person name="Durmic Z."/>
            <person name="Nichols P."/>
            <person name="Revell C."/>
            <person name="Isobe S.N."/>
            <person name="Edwards D."/>
            <person name="Erskine W."/>
        </authorList>
    </citation>
    <scope>NUCLEOTIDE SEQUENCE [LARGE SCALE GENOMIC DNA]</scope>
    <source>
        <strain evidence="3">cv. Daliak</strain>
    </source>
</reference>
<dbReference type="AlphaFoldDB" id="A0A2Z6P921"/>
<accession>A0A2Z6P921</accession>
<keyword evidence="3" id="KW-1185">Reference proteome</keyword>
<organism evidence="2 3">
    <name type="scientific">Trifolium subterraneum</name>
    <name type="common">Subterranean clover</name>
    <dbReference type="NCBI Taxonomy" id="3900"/>
    <lineage>
        <taxon>Eukaryota</taxon>
        <taxon>Viridiplantae</taxon>
        <taxon>Streptophyta</taxon>
        <taxon>Embryophyta</taxon>
        <taxon>Tracheophyta</taxon>
        <taxon>Spermatophyta</taxon>
        <taxon>Magnoliopsida</taxon>
        <taxon>eudicotyledons</taxon>
        <taxon>Gunneridae</taxon>
        <taxon>Pentapetalae</taxon>
        <taxon>rosids</taxon>
        <taxon>fabids</taxon>
        <taxon>Fabales</taxon>
        <taxon>Fabaceae</taxon>
        <taxon>Papilionoideae</taxon>
        <taxon>50 kb inversion clade</taxon>
        <taxon>NPAAA clade</taxon>
        <taxon>Hologalegina</taxon>
        <taxon>IRL clade</taxon>
        <taxon>Trifolieae</taxon>
        <taxon>Trifolium</taxon>
    </lineage>
</organism>
<evidence type="ECO:0000256" key="1">
    <source>
        <dbReference type="SAM" id="Phobius"/>
    </source>
</evidence>